<dbReference type="RefSeq" id="WP_139229383.1">
    <property type="nucleotide sequence ID" value="NZ_FOVR01000030.1"/>
</dbReference>
<protein>
    <submittedName>
        <fullName evidence="2">Uncharacterized protein</fullName>
    </submittedName>
</protein>
<keyword evidence="1" id="KW-0812">Transmembrane</keyword>
<feature type="transmembrane region" description="Helical" evidence="1">
    <location>
        <begin position="6"/>
        <end position="24"/>
    </location>
</feature>
<reference evidence="2 3" key="1">
    <citation type="submission" date="2016-10" db="EMBL/GenBank/DDBJ databases">
        <authorList>
            <person name="de Groot N.N."/>
        </authorList>
    </citation>
    <scope>NUCLEOTIDE SEQUENCE [LARGE SCALE GENOMIC DNA]</scope>
    <source>
        <strain evidence="2 3">CGMCC 1.9157</strain>
    </source>
</reference>
<keyword evidence="3" id="KW-1185">Reference proteome</keyword>
<proteinExistence type="predicted"/>
<sequence length="120" mass="13319">MLRKIFLWGGTLWALILLGGYLFLFPPLPRPPQIARGLPSDFAAADEEFRERVFAAYPLPLAVEELTAGLSEQGFSVDTENNFAIFEKSKFPCLLSWRIYWQAEGGSVSGLNSKYGGACL</sequence>
<evidence type="ECO:0000256" key="1">
    <source>
        <dbReference type="SAM" id="Phobius"/>
    </source>
</evidence>
<organism evidence="2 3">
    <name type="scientific">Cohaesibacter marisflavi</name>
    <dbReference type="NCBI Taxonomy" id="655353"/>
    <lineage>
        <taxon>Bacteria</taxon>
        <taxon>Pseudomonadati</taxon>
        <taxon>Pseudomonadota</taxon>
        <taxon>Alphaproteobacteria</taxon>
        <taxon>Hyphomicrobiales</taxon>
        <taxon>Cohaesibacteraceae</taxon>
    </lineage>
</organism>
<gene>
    <name evidence="2" type="ORF">SAMN04488056_1301</name>
</gene>
<dbReference type="OrthoDB" id="8481416at2"/>
<accession>A0A1I5NEU8</accession>
<dbReference type="AlphaFoldDB" id="A0A1I5NEU8"/>
<dbReference type="EMBL" id="FOVR01000030">
    <property type="protein sequence ID" value="SFP20313.1"/>
    <property type="molecule type" value="Genomic_DNA"/>
</dbReference>
<dbReference type="Proteomes" id="UP000199236">
    <property type="component" value="Unassembled WGS sequence"/>
</dbReference>
<name>A0A1I5NEU8_9HYPH</name>
<keyword evidence="1" id="KW-0472">Membrane</keyword>
<keyword evidence="1" id="KW-1133">Transmembrane helix</keyword>
<evidence type="ECO:0000313" key="3">
    <source>
        <dbReference type="Proteomes" id="UP000199236"/>
    </source>
</evidence>
<evidence type="ECO:0000313" key="2">
    <source>
        <dbReference type="EMBL" id="SFP20313.1"/>
    </source>
</evidence>